<dbReference type="PANTHER" id="PTHR22091:SF1">
    <property type="entry name" value="COILED-COIL DOMAIN-CONTAINING PROTEIN 77"/>
    <property type="match status" value="1"/>
</dbReference>
<name>F6XCY9_CIOIN</name>
<feature type="coiled-coil region" evidence="1">
    <location>
        <begin position="217"/>
        <end position="390"/>
    </location>
</feature>
<protein>
    <submittedName>
        <fullName evidence="3">Coiled-coil domain-containing protein 77</fullName>
    </submittedName>
</protein>
<feature type="region of interest" description="Disordered" evidence="2">
    <location>
        <begin position="170"/>
        <end position="216"/>
    </location>
</feature>
<dbReference type="AlphaFoldDB" id="F6XCY9"/>
<dbReference type="InterPro" id="IPR037696">
    <property type="entry name" value="CCDC77"/>
</dbReference>
<dbReference type="PANTHER" id="PTHR22091">
    <property type="entry name" value="COILED-COIL DOMAIN-CONTAINING PROTEIN 77"/>
    <property type="match status" value="1"/>
</dbReference>
<evidence type="ECO:0000256" key="2">
    <source>
        <dbReference type="SAM" id="MobiDB-lite"/>
    </source>
</evidence>
<reference evidence="4" key="1">
    <citation type="journal article" date="2002" name="Science">
        <title>The draft genome of Ciona intestinalis: insights into chordate and vertebrate origins.</title>
        <authorList>
            <person name="Dehal P."/>
            <person name="Satou Y."/>
            <person name="Campbell R.K."/>
            <person name="Chapman J."/>
            <person name="Degnan B."/>
            <person name="De Tomaso A."/>
            <person name="Davidson B."/>
            <person name="Di Gregorio A."/>
            <person name="Gelpke M."/>
            <person name="Goodstein D.M."/>
            <person name="Harafuji N."/>
            <person name="Hastings K.E."/>
            <person name="Ho I."/>
            <person name="Hotta K."/>
            <person name="Huang W."/>
            <person name="Kawashima T."/>
            <person name="Lemaire P."/>
            <person name="Martinez D."/>
            <person name="Meinertzhagen I.A."/>
            <person name="Necula S."/>
            <person name="Nonaka M."/>
            <person name="Putnam N."/>
            <person name="Rash S."/>
            <person name="Saiga H."/>
            <person name="Satake M."/>
            <person name="Terry A."/>
            <person name="Yamada L."/>
            <person name="Wang H.G."/>
            <person name="Awazu S."/>
            <person name="Azumi K."/>
            <person name="Boore J."/>
            <person name="Branno M."/>
            <person name="Chin-Bow S."/>
            <person name="DeSantis R."/>
            <person name="Doyle S."/>
            <person name="Francino P."/>
            <person name="Keys D.N."/>
            <person name="Haga S."/>
            <person name="Hayashi H."/>
            <person name="Hino K."/>
            <person name="Imai K.S."/>
            <person name="Inaba K."/>
            <person name="Kano S."/>
            <person name="Kobayashi K."/>
            <person name="Kobayashi M."/>
            <person name="Lee B.I."/>
            <person name="Makabe K.W."/>
            <person name="Manohar C."/>
            <person name="Matassi G."/>
            <person name="Medina M."/>
            <person name="Mochizuki Y."/>
            <person name="Mount S."/>
            <person name="Morishita T."/>
            <person name="Miura S."/>
            <person name="Nakayama A."/>
            <person name="Nishizaka S."/>
            <person name="Nomoto H."/>
            <person name="Ohta F."/>
            <person name="Oishi K."/>
            <person name="Rigoutsos I."/>
            <person name="Sano M."/>
            <person name="Sasaki A."/>
            <person name="Sasakura Y."/>
            <person name="Shoguchi E."/>
            <person name="Shin-i T."/>
            <person name="Spagnuolo A."/>
            <person name="Stainier D."/>
            <person name="Suzuki M.M."/>
            <person name="Tassy O."/>
            <person name="Takatori N."/>
            <person name="Tokuoka M."/>
            <person name="Yagi K."/>
            <person name="Yoshizaki F."/>
            <person name="Wada S."/>
            <person name="Zhang C."/>
            <person name="Hyatt P.D."/>
            <person name="Larimer F."/>
            <person name="Detter C."/>
            <person name="Doggett N."/>
            <person name="Glavina T."/>
            <person name="Hawkins T."/>
            <person name="Richardson P."/>
            <person name="Lucas S."/>
            <person name="Kohara Y."/>
            <person name="Levine M."/>
            <person name="Satoh N."/>
            <person name="Rokhsar D.S."/>
        </authorList>
    </citation>
    <scope>NUCLEOTIDE SEQUENCE [LARGE SCALE GENOMIC DNA]</scope>
</reference>
<dbReference type="FunCoup" id="F6XCY9">
    <property type="interactions" value="2"/>
</dbReference>
<dbReference type="OMA" id="HLSHMYR"/>
<dbReference type="Proteomes" id="UP000008144">
    <property type="component" value="Unassembled WGS sequence"/>
</dbReference>
<reference evidence="3" key="2">
    <citation type="submission" date="2025-08" db="UniProtKB">
        <authorList>
            <consortium name="Ensembl"/>
        </authorList>
    </citation>
    <scope>IDENTIFICATION</scope>
</reference>
<evidence type="ECO:0000313" key="3">
    <source>
        <dbReference type="Ensembl" id="ENSCINP00000009431.3"/>
    </source>
</evidence>
<dbReference type="STRING" id="7719.ENSCINP00000009431"/>
<proteinExistence type="predicted"/>
<gene>
    <name evidence="3" type="primary">LOC100180952</name>
</gene>
<organism evidence="3 4">
    <name type="scientific">Ciona intestinalis</name>
    <name type="common">Transparent sea squirt</name>
    <name type="synonym">Ascidia intestinalis</name>
    <dbReference type="NCBI Taxonomy" id="7719"/>
    <lineage>
        <taxon>Eukaryota</taxon>
        <taxon>Metazoa</taxon>
        <taxon>Chordata</taxon>
        <taxon>Tunicata</taxon>
        <taxon>Ascidiacea</taxon>
        <taxon>Phlebobranchia</taxon>
        <taxon>Cionidae</taxon>
        <taxon>Ciona</taxon>
    </lineage>
</organism>
<dbReference type="Ensembl" id="ENSCINT00000009431.3">
    <property type="protein sequence ID" value="ENSCINP00000009431.3"/>
    <property type="gene ID" value="ENSCING00000004567.3"/>
</dbReference>
<evidence type="ECO:0000256" key="1">
    <source>
        <dbReference type="SAM" id="Coils"/>
    </source>
</evidence>
<dbReference type="InParanoid" id="F6XCY9"/>
<accession>F6XCY9</accession>
<reference evidence="3" key="3">
    <citation type="submission" date="2025-09" db="UniProtKB">
        <authorList>
            <consortium name="Ensembl"/>
        </authorList>
    </citation>
    <scope>IDENTIFICATION</scope>
</reference>
<keyword evidence="1" id="KW-0175">Coiled coil</keyword>
<evidence type="ECO:0000313" key="4">
    <source>
        <dbReference type="Proteomes" id="UP000008144"/>
    </source>
</evidence>
<sequence>HRFTRTKRPVDAKSTKFRCKHLAITYLTSRNMSDSEGDCNSPIPSVNERLGQLRPSRELLEYYRKKVADFDNEHDEMVAKLDAYKVNYEDQHRMECELTQREQEISDLQKAISDLQVCVLQEREQVLRLYAENDRLKIREVGDRKRIQHLLALAGPAAAEVSYFHKDPPSKIVIPQKLPKSQLPNEDQSSHKKKPLSEIQNKPGKSPKPTVTSSTDNQSLALQVEALQAQLEEQTKLARDQVSALLEERRIMQEESDLARERDRDRYERYAKRLREAQNLLHESTQDVLTLKRSHRGEEKEWMAEKDKLLQEMDLLRDQLDAVNLSNHGGKPTSAATLANVCASEFEARAQLEAEVTALEQQLDQAGKLADMYREQCIQTEDELSRMREEAEVHRDIFKERSDKIAKRLKLMTIRYAALEKRRSSEVEGFKTDVKNLRKRLKEVEKQLYKVTVGDAVSDAHVLQTVHATAGRSRAIQNELKTLKGKIYLLEGDLRGIY</sequence>
<dbReference type="GeneTree" id="ENSGT00390000010251"/>
<dbReference type="GO" id="GO:0005813">
    <property type="term" value="C:centrosome"/>
    <property type="evidence" value="ECO:0000318"/>
    <property type="project" value="GO_Central"/>
</dbReference>
<keyword evidence="4" id="KW-1185">Reference proteome</keyword>